<dbReference type="InterPro" id="IPR013517">
    <property type="entry name" value="FG-GAP"/>
</dbReference>
<dbReference type="InterPro" id="IPR013519">
    <property type="entry name" value="Int_alpha_beta-p"/>
</dbReference>
<evidence type="ECO:0000256" key="3">
    <source>
        <dbReference type="ARBA" id="ARBA00023180"/>
    </source>
</evidence>
<keyword evidence="2" id="KW-0677">Repeat</keyword>
<dbReference type="EMBL" id="UINC01004163">
    <property type="protein sequence ID" value="SVA12277.1"/>
    <property type="molecule type" value="Genomic_DNA"/>
</dbReference>
<dbReference type="Gene3D" id="2.130.10.130">
    <property type="entry name" value="Integrin alpha, N-terminal"/>
    <property type="match status" value="4"/>
</dbReference>
<dbReference type="PANTHER" id="PTHR16026:SF0">
    <property type="entry name" value="CARTILAGE ACIDIC PROTEIN 1"/>
    <property type="match status" value="1"/>
</dbReference>
<sequence length="1254" mass="139120">VKNIIIIIFLLFNSCSNRKPIKGNKHSFSADKSAARVQQLQTEHSGLSVSAFSEETDSIDSIGRFVKLNPSETEIDFIHIWNPQPKYRDQLRNSFIAAGVAIGDFDKDGLPDIFFTRQSDGGRLYRNLGNFKFENVTQKAGINSDGMWSTGATFFDINNDGWLDLYVCGFDSPNRLYINNNGKFREEAGLAGLDFNGASVVMSFADFDLDGDLDAYLLTNRVEPGSNLGDVKIIRKKNQPLRVHPDSRELAYFIQPPNRMQMLVPAGQFDHLYRNDNGRFVDVSMEAGIGGRPYYGLSVIWWDYNDDGWPDIYVANDYMGPDHLYRNNGPNNEGEITFTDVAETALPHTPWFSMGSDYSDINNDGRIDFLASDMAGSNHYRDKLSMGAMSGPESDSWFLNFPDPPQYMRNALYLNTGTELFMEVAYLTGLAKTDWTWTVKFGDLDNDGLEDVYFTNGMSRDFFNGDLINRSREILPSDDIRIKELEMWEKESPYRLNNQAYRNKGRLEFEDISSEWGLDHFGVSTGSALGDLDGDGDLDLAVNGFEEPALVYRNDIAVGSSLRIKLIGQKSNRGGIGTKIVLETTGGSKMVRYVSSSRGFMSSSEPVVHFGLGDTRTAEKINIYWPSGIVQELQDIPTGFLYSVTEPNYKPAEIDPPVSLVAKDVMFTRNSIVMKDAIHRETEYDDFLKQKLLPNKLSQLGPGMAWGDVDRDGDNDLFIGGAAGFPGKLFYNLGKGRFKGTPQPSFSLDALSEDMGALFFDSDLDGDLDLYVVSGGVECMPGDAILRDRLYTNDGTGTFVKGSLNLLPDLRSSGSVITAADIDGDMRLELFVGGRVVPGQYPEPPQSYLLKNTGSKYEDATDAIAPEIKYAGMVTSALFTDVDGDHHPDLMVTYEWGPVRYFHNESGQLVDRTAEAGLVHRIGWYNSISGGDLDKDGDTDYLVGNFGYNTKYQASPAKPEILYYGDFEGNGIKRIIEAKYENGICFPHRGLGCSSGAMPLVRKKFPTYHEFAITPLQGIYTDALLNSADKFEVNELASGILLNQTDNQGNIEFVFQPLPRMAQASPIFGSAVSDINGDGNLDLYVVQNFFGPQRETGYMDGGVSLLMLGDGTGRFQEISPGESGLIVPGAGMSLTISDLNSDGRPDYLVGVNNNGLISFENQSQEKFTAIRLTELTEKQNYIGAIIKVFFMDNSVQLHEVYAGSGYLSQSAPILFFASNEKELRVKRIEVRWSDGTTGTIFDIEQNIENPSFKM</sequence>
<name>A0A381TC53_9ZZZZ</name>
<dbReference type="InterPro" id="IPR027039">
    <property type="entry name" value="Crtac1"/>
</dbReference>
<dbReference type="InterPro" id="IPR011519">
    <property type="entry name" value="UnbV_ASPIC"/>
</dbReference>
<evidence type="ECO:0000256" key="2">
    <source>
        <dbReference type="ARBA" id="ARBA00022737"/>
    </source>
</evidence>
<dbReference type="SMART" id="SM00191">
    <property type="entry name" value="Int_alpha"/>
    <property type="match status" value="5"/>
</dbReference>
<keyword evidence="1" id="KW-0732">Signal</keyword>
<evidence type="ECO:0000259" key="4">
    <source>
        <dbReference type="Pfam" id="PF07593"/>
    </source>
</evidence>
<gene>
    <name evidence="5" type="ORF">METZ01_LOCUS65131</name>
</gene>
<proteinExistence type="predicted"/>
<organism evidence="5">
    <name type="scientific">marine metagenome</name>
    <dbReference type="NCBI Taxonomy" id="408172"/>
    <lineage>
        <taxon>unclassified sequences</taxon>
        <taxon>metagenomes</taxon>
        <taxon>ecological metagenomes</taxon>
    </lineage>
</organism>
<dbReference type="InterPro" id="IPR028994">
    <property type="entry name" value="Integrin_alpha_N"/>
</dbReference>
<reference evidence="5" key="1">
    <citation type="submission" date="2018-05" db="EMBL/GenBank/DDBJ databases">
        <authorList>
            <person name="Lanie J.A."/>
            <person name="Ng W.-L."/>
            <person name="Kazmierczak K.M."/>
            <person name="Andrzejewski T.M."/>
            <person name="Davidsen T.M."/>
            <person name="Wayne K.J."/>
            <person name="Tettelin H."/>
            <person name="Glass J.I."/>
            <person name="Rusch D."/>
            <person name="Podicherti R."/>
            <person name="Tsui H.-C.T."/>
            <person name="Winkler M.E."/>
        </authorList>
    </citation>
    <scope>NUCLEOTIDE SEQUENCE</scope>
</reference>
<dbReference type="PANTHER" id="PTHR16026">
    <property type="entry name" value="CARTILAGE ACIDIC PROTEIN 1"/>
    <property type="match status" value="1"/>
</dbReference>
<feature type="domain" description="ASPIC/UnbV" evidence="4">
    <location>
        <begin position="575"/>
        <end position="638"/>
    </location>
</feature>
<evidence type="ECO:0000256" key="1">
    <source>
        <dbReference type="ARBA" id="ARBA00022729"/>
    </source>
</evidence>
<keyword evidence="3" id="KW-0325">Glycoprotein</keyword>
<dbReference type="SUPFAM" id="SSF69318">
    <property type="entry name" value="Integrin alpha N-terminal domain"/>
    <property type="match status" value="3"/>
</dbReference>
<protein>
    <recommendedName>
        <fullName evidence="4">ASPIC/UnbV domain-containing protein</fullName>
    </recommendedName>
</protein>
<dbReference type="Pfam" id="PF07593">
    <property type="entry name" value="UnbV_ASPIC"/>
    <property type="match status" value="2"/>
</dbReference>
<dbReference type="AlphaFoldDB" id="A0A381TC53"/>
<accession>A0A381TC53</accession>
<dbReference type="Pfam" id="PF13517">
    <property type="entry name" value="FG-GAP_3"/>
    <property type="match status" value="5"/>
</dbReference>
<feature type="non-terminal residue" evidence="5">
    <location>
        <position position="1"/>
    </location>
</feature>
<evidence type="ECO:0000313" key="5">
    <source>
        <dbReference type="EMBL" id="SVA12277.1"/>
    </source>
</evidence>
<feature type="domain" description="ASPIC/UnbV" evidence="4">
    <location>
        <begin position="1182"/>
        <end position="1246"/>
    </location>
</feature>